<dbReference type="GO" id="GO:0008773">
    <property type="term" value="F:[protein-PII] uridylyltransferase activity"/>
    <property type="evidence" value="ECO:0007669"/>
    <property type="project" value="InterPro"/>
</dbReference>
<dbReference type="PROSITE" id="PS50042">
    <property type="entry name" value="CNMP_BINDING_3"/>
    <property type="match status" value="1"/>
</dbReference>
<dbReference type="PANTHER" id="PTHR43080:SF2">
    <property type="entry name" value="CBS DOMAIN-CONTAINING PROTEIN"/>
    <property type="match status" value="1"/>
</dbReference>
<keyword evidence="6" id="KW-1185">Reference proteome</keyword>
<proteinExistence type="predicted"/>
<feature type="domain" description="CBS" evidence="4">
    <location>
        <begin position="158"/>
        <end position="220"/>
    </location>
</feature>
<dbReference type="CDD" id="cd05401">
    <property type="entry name" value="NT_GlnE_GlnD_like"/>
    <property type="match status" value="1"/>
</dbReference>
<dbReference type="SUPFAM" id="SSF54631">
    <property type="entry name" value="CBS-domain pair"/>
    <property type="match status" value="1"/>
</dbReference>
<sequence length="624" mass="69632">MDEIVTFLRIYPPFDKLPVAAAELAASQAQIEYFATGSTILNAGGPPAQFLYLIRKGSVDLVHIQDGEPTVVDTLNPGEGFGHRSLIRNAPPVVAVHAQTEVLAYLVPANVFHRLCNEYQDFANYFSASSFDRLISAAQQRQGSTAPYLFQTRVRDLIRRPPITIRPDATVRQAAQVMRDENVSCLIVDLPPYGFQDANSGIITDRDLRNRVLANGLPDNTPLREVMTAPATSMPADSLAFEALLLMLERRIHHLPLIDNGQVIGMVTNTDILRRQSSSPLFLPRQLERARGLDDLRTYGDQVYDAVTGLLDAGARVSDVGRVVAVAHDALLQRIIRDAEEELGTPPAPYAWLVLGSEGRYEQTLRTDQDNAMIYADEHPPDAPEYFAKLADIVVERLVQCGFPRCTGDILATNPRWRQPVSQWQAIFGRWIDVPDEESLLRAGIFFDYRQVHGKLRAEAVLRPVIQRARGNTIFLARMARAALRTPAPLTFFRSVALERRGDQKDLLDLKQRGTAIIVDLARIYGLEAGRSETSTVSRLRSAWREASISEVDAERLINAFELISLVRLRSQRDQIANGEEPSNLVVFPQLSPLDQRGLKEAFQAIARAQRGIAMMFQTDRLIG</sequence>
<accession>A0A2A6REW6</accession>
<dbReference type="EMBL" id="NQWI01000123">
    <property type="protein sequence ID" value="PDW01617.1"/>
    <property type="molecule type" value="Genomic_DNA"/>
</dbReference>
<dbReference type="Gene3D" id="2.60.120.10">
    <property type="entry name" value="Jelly Rolls"/>
    <property type="match status" value="1"/>
</dbReference>
<dbReference type="Pfam" id="PF00571">
    <property type="entry name" value="CBS"/>
    <property type="match status" value="2"/>
</dbReference>
<dbReference type="InterPro" id="IPR000644">
    <property type="entry name" value="CBS_dom"/>
</dbReference>
<protein>
    <recommendedName>
        <fullName evidence="7">Nucleotidyltransferase</fullName>
    </recommendedName>
</protein>
<dbReference type="InterPro" id="IPR018490">
    <property type="entry name" value="cNMP-bd_dom_sf"/>
</dbReference>
<dbReference type="PANTHER" id="PTHR43080">
    <property type="entry name" value="CBS DOMAIN-CONTAINING PROTEIN CBSX3, MITOCHONDRIAL"/>
    <property type="match status" value="1"/>
</dbReference>
<dbReference type="InterPro" id="IPR046342">
    <property type="entry name" value="CBS_dom_sf"/>
</dbReference>
<dbReference type="AlphaFoldDB" id="A0A2A6REW6"/>
<keyword evidence="1 2" id="KW-0129">CBS domain</keyword>
<dbReference type="Gene3D" id="3.10.580.10">
    <property type="entry name" value="CBS-domain"/>
    <property type="match status" value="1"/>
</dbReference>
<dbReference type="InterPro" id="IPR000595">
    <property type="entry name" value="cNMP-bd_dom"/>
</dbReference>
<evidence type="ECO:0000313" key="5">
    <source>
        <dbReference type="EMBL" id="PDW01617.1"/>
    </source>
</evidence>
<feature type="domain" description="CBS" evidence="4">
    <location>
        <begin position="227"/>
        <end position="283"/>
    </location>
</feature>
<dbReference type="OrthoDB" id="9810963at2"/>
<dbReference type="InterPro" id="IPR051257">
    <property type="entry name" value="Diverse_CBS-Domain"/>
</dbReference>
<evidence type="ECO:0008006" key="7">
    <source>
        <dbReference type="Google" id="ProtNLM"/>
    </source>
</evidence>
<dbReference type="SMART" id="SM00116">
    <property type="entry name" value="CBS"/>
    <property type="match status" value="2"/>
</dbReference>
<dbReference type="InterPro" id="IPR018821">
    <property type="entry name" value="DUF294_put_nucleoTrafse_sb-bd"/>
</dbReference>
<gene>
    <name evidence="5" type="ORF">CJ255_18250</name>
</gene>
<dbReference type="InterPro" id="IPR014710">
    <property type="entry name" value="RmlC-like_jellyroll"/>
</dbReference>
<dbReference type="Pfam" id="PF10335">
    <property type="entry name" value="DUF294_C"/>
    <property type="match status" value="1"/>
</dbReference>
<name>A0A2A6REW6_9CHLR</name>
<reference evidence="6" key="1">
    <citation type="submission" date="2017-08" db="EMBL/GenBank/DDBJ databases">
        <authorList>
            <person name="Grouzdev D.S."/>
            <person name="Gaisin V.A."/>
            <person name="Rysina M.S."/>
            <person name="Gorlenko V.M."/>
        </authorList>
    </citation>
    <scope>NUCLEOTIDE SEQUENCE [LARGE SCALE GENOMIC DNA]</scope>
    <source>
        <strain evidence="6">Kir15-3F</strain>
    </source>
</reference>
<dbReference type="CDD" id="cd04587">
    <property type="entry name" value="CBS_pair_CAP-ED_NT_Pol-beta-like_DUF294_assoc"/>
    <property type="match status" value="1"/>
</dbReference>
<evidence type="ECO:0000256" key="1">
    <source>
        <dbReference type="ARBA" id="ARBA00023122"/>
    </source>
</evidence>
<dbReference type="CDD" id="cd00038">
    <property type="entry name" value="CAP_ED"/>
    <property type="match status" value="1"/>
</dbReference>
<dbReference type="Pfam" id="PF03445">
    <property type="entry name" value="DUF294"/>
    <property type="match status" value="1"/>
</dbReference>
<feature type="domain" description="Cyclic nucleotide-binding" evidence="3">
    <location>
        <begin position="45"/>
        <end position="115"/>
    </location>
</feature>
<evidence type="ECO:0000313" key="6">
    <source>
        <dbReference type="Proteomes" id="UP000220527"/>
    </source>
</evidence>
<dbReference type="RefSeq" id="WP_097645528.1">
    <property type="nucleotide sequence ID" value="NZ_NQWI01000123.1"/>
</dbReference>
<comment type="caution">
    <text evidence="5">The sequence shown here is derived from an EMBL/GenBank/DDBJ whole genome shotgun (WGS) entry which is preliminary data.</text>
</comment>
<dbReference type="SMART" id="SM00100">
    <property type="entry name" value="cNMP"/>
    <property type="match status" value="1"/>
</dbReference>
<dbReference type="Pfam" id="PF00027">
    <property type="entry name" value="cNMP_binding"/>
    <property type="match status" value="1"/>
</dbReference>
<dbReference type="InterPro" id="IPR005105">
    <property type="entry name" value="GlnD_Uridyltrans_N"/>
</dbReference>
<evidence type="ECO:0000256" key="2">
    <source>
        <dbReference type="PROSITE-ProRule" id="PRU00703"/>
    </source>
</evidence>
<evidence type="ECO:0000259" key="3">
    <source>
        <dbReference type="PROSITE" id="PS50042"/>
    </source>
</evidence>
<organism evidence="5 6">
    <name type="scientific">Candidatus Viridilinea mediisalina</name>
    <dbReference type="NCBI Taxonomy" id="2024553"/>
    <lineage>
        <taxon>Bacteria</taxon>
        <taxon>Bacillati</taxon>
        <taxon>Chloroflexota</taxon>
        <taxon>Chloroflexia</taxon>
        <taxon>Chloroflexales</taxon>
        <taxon>Chloroflexineae</taxon>
        <taxon>Oscillochloridaceae</taxon>
        <taxon>Candidatus Viridilinea</taxon>
    </lineage>
</organism>
<dbReference type="PROSITE" id="PS51371">
    <property type="entry name" value="CBS"/>
    <property type="match status" value="2"/>
</dbReference>
<evidence type="ECO:0000259" key="4">
    <source>
        <dbReference type="PROSITE" id="PS51371"/>
    </source>
</evidence>
<dbReference type="SUPFAM" id="SSF51206">
    <property type="entry name" value="cAMP-binding domain-like"/>
    <property type="match status" value="1"/>
</dbReference>
<dbReference type="Proteomes" id="UP000220527">
    <property type="component" value="Unassembled WGS sequence"/>
</dbReference>